<feature type="domain" description="Non-reducing end beta-L-arabinofuranosidase-like GH127 middle" evidence="3">
    <location>
        <begin position="430"/>
        <end position="528"/>
    </location>
</feature>
<evidence type="ECO:0000313" key="4">
    <source>
        <dbReference type="EMBL" id="MEX6687334.1"/>
    </source>
</evidence>
<dbReference type="InterPro" id="IPR008928">
    <property type="entry name" value="6-hairpin_glycosidase_sf"/>
</dbReference>
<dbReference type="InterPro" id="IPR049046">
    <property type="entry name" value="Beta-AFase-like_GH127_middle"/>
</dbReference>
<name>A0ABV3ZG09_9BACT</name>
<gene>
    <name evidence="4" type="ORF">QTN47_07500</name>
</gene>
<evidence type="ECO:0000259" key="2">
    <source>
        <dbReference type="Pfam" id="PF07944"/>
    </source>
</evidence>
<protein>
    <submittedName>
        <fullName evidence="4">Glycoside hydrolase family 127 protein</fullName>
    </submittedName>
</protein>
<feature type="domain" description="Non-reducing end beta-L-arabinofuranosidase-like GH127 catalytic" evidence="2">
    <location>
        <begin position="74"/>
        <end position="418"/>
    </location>
</feature>
<dbReference type="PANTHER" id="PTHR31151:SF0">
    <property type="entry name" value="PROLINE-TRNA LIGASE (DUF1680)"/>
    <property type="match status" value="1"/>
</dbReference>
<dbReference type="RefSeq" id="WP_369328738.1">
    <property type="nucleotide sequence ID" value="NZ_JAULBC010000002.1"/>
</dbReference>
<dbReference type="Pfam" id="PF20736">
    <property type="entry name" value="Glyco_hydro127M"/>
    <property type="match status" value="1"/>
</dbReference>
<evidence type="ECO:0000313" key="5">
    <source>
        <dbReference type="Proteomes" id="UP001560573"/>
    </source>
</evidence>
<keyword evidence="1" id="KW-0732">Signal</keyword>
<keyword evidence="4" id="KW-0378">Hydrolase</keyword>
<sequence length="678" mass="77853">MKRFYFLVAFGLITFFLANAQNTTANKSGANYINNRVPLKQKTYIQLPLGAIKPEGWLKTMLLQQKEGATGHLDELYPLVMNQRNGWLGGDGDQWERGPYWIDGLLPLAYILKDPVLIAKVKPWVEWSLNSLQPDGYFGPSKDYPHEAGIQRDNSRDWWPKMVMLKVLKQYYEATNDKRVIDLMTKYFKYQLKELPSKPLDHWTFWAKYRAGDNLMIVYWLYNITGDRFLLDLGDLLHKQTFDYTNAFLNTDLLQTVGSIHGVNLAQGIKEPMIYYQQHPEEKYISATKKGFSDLRKFNGMAHGLYGGDEALHGANPTQGSELCTAVEMMYSLESILEVSGDVDYADQIEKIAFNALPSQVMEGFVNRQYFQQANQVMATRHMRNFDVNHDGTDVCYSLLSGYPCCTSNMHQGWPKFTQNLWYATADKGIAALLYSASSVTALVGDKTEVNIREETNYPFDESIRFTVTLPSNSKSVNFPFHLRVPQWCKKATIKVNGNVVREVEGNQVAKINREWKSGDVVELQLPMHIFKNTWYENSVSVERGPITYALKMQEEVKKVSNTKDPKEFGDYYYEVHSASPWNYGLVLVADDKLESAFQMEKKSALADYPWTQKNAPVTLKTKAFRIPSWQLYNEMTGPIPYSITYRLEKSDKEDDIELIPYGCTQLRISQFPVVGKR</sequence>
<reference evidence="4 5" key="1">
    <citation type="submission" date="2023-07" db="EMBL/GenBank/DDBJ databases">
        <authorList>
            <person name="Lian W.-H."/>
        </authorList>
    </citation>
    <scope>NUCLEOTIDE SEQUENCE [LARGE SCALE GENOMIC DNA]</scope>
    <source>
        <strain evidence="4 5">SYSU DXS3180</strain>
    </source>
</reference>
<dbReference type="EMBL" id="JAULBC010000002">
    <property type="protein sequence ID" value="MEX6687334.1"/>
    <property type="molecule type" value="Genomic_DNA"/>
</dbReference>
<feature type="signal peptide" evidence="1">
    <location>
        <begin position="1"/>
        <end position="20"/>
    </location>
</feature>
<dbReference type="PANTHER" id="PTHR31151">
    <property type="entry name" value="PROLINE-TRNA LIGASE (DUF1680)"/>
    <property type="match status" value="1"/>
</dbReference>
<evidence type="ECO:0000256" key="1">
    <source>
        <dbReference type="SAM" id="SignalP"/>
    </source>
</evidence>
<evidence type="ECO:0000259" key="3">
    <source>
        <dbReference type="Pfam" id="PF20736"/>
    </source>
</evidence>
<accession>A0ABV3ZG09</accession>
<organism evidence="4 5">
    <name type="scientific">Danxiaibacter flavus</name>
    <dbReference type="NCBI Taxonomy" id="3049108"/>
    <lineage>
        <taxon>Bacteria</taxon>
        <taxon>Pseudomonadati</taxon>
        <taxon>Bacteroidota</taxon>
        <taxon>Chitinophagia</taxon>
        <taxon>Chitinophagales</taxon>
        <taxon>Chitinophagaceae</taxon>
        <taxon>Danxiaibacter</taxon>
    </lineage>
</organism>
<dbReference type="SUPFAM" id="SSF48208">
    <property type="entry name" value="Six-hairpin glycosidases"/>
    <property type="match status" value="1"/>
</dbReference>
<dbReference type="Proteomes" id="UP001560573">
    <property type="component" value="Unassembled WGS sequence"/>
</dbReference>
<dbReference type="InterPro" id="IPR012878">
    <property type="entry name" value="Beta-AFase-like_GH127_cat"/>
</dbReference>
<keyword evidence="5" id="KW-1185">Reference proteome</keyword>
<dbReference type="Pfam" id="PF07944">
    <property type="entry name" value="Beta-AFase-like_GH127_cat"/>
    <property type="match status" value="1"/>
</dbReference>
<proteinExistence type="predicted"/>
<feature type="chain" id="PRO_5046632905" evidence="1">
    <location>
        <begin position="21"/>
        <end position="678"/>
    </location>
</feature>
<dbReference type="GO" id="GO:0016787">
    <property type="term" value="F:hydrolase activity"/>
    <property type="evidence" value="ECO:0007669"/>
    <property type="project" value="UniProtKB-KW"/>
</dbReference>
<comment type="caution">
    <text evidence="4">The sequence shown here is derived from an EMBL/GenBank/DDBJ whole genome shotgun (WGS) entry which is preliminary data.</text>
</comment>